<evidence type="ECO:0000259" key="1">
    <source>
        <dbReference type="Pfam" id="PF12697"/>
    </source>
</evidence>
<dbReference type="Pfam" id="PF12697">
    <property type="entry name" value="Abhydrolase_6"/>
    <property type="match status" value="1"/>
</dbReference>
<proteinExistence type="predicted"/>
<reference evidence="2 3" key="1">
    <citation type="submission" date="2019-03" db="EMBL/GenBank/DDBJ databases">
        <title>Genomic Encyclopedia of Type Strains, Phase III (KMG-III): the genomes of soil and plant-associated and newly described type strains.</title>
        <authorList>
            <person name="Whitman W."/>
        </authorList>
    </citation>
    <scope>NUCLEOTIDE SEQUENCE [LARGE SCALE GENOMIC DNA]</scope>
    <source>
        <strain evidence="2 3">VKM Ac-2527</strain>
    </source>
</reference>
<dbReference type="SUPFAM" id="SSF53474">
    <property type="entry name" value="alpha/beta-Hydrolases"/>
    <property type="match status" value="1"/>
</dbReference>
<dbReference type="EMBL" id="SNWQ01000015">
    <property type="protein sequence ID" value="TDO44643.1"/>
    <property type="molecule type" value="Genomic_DNA"/>
</dbReference>
<gene>
    <name evidence="2" type="ORF">EV643_115145</name>
</gene>
<dbReference type="InterPro" id="IPR000073">
    <property type="entry name" value="AB_hydrolase_1"/>
</dbReference>
<sequence>MNTTVVLVHGAFADAASWNGVIDRLQKAGVTVAAIPNPLRGLTADAAYVASAVRQIEGPVLLVGHSYGGAVINAATLGLDNVAGLVHVAAFIPDAGESLASISANFPATPFGDAIRPSLYPLADGTEAPEVRLDPAAYPEVFAADLPAEVTRVLAVAQRPIAVAGLEEKLAVEPGWKKLPSWTLVATQDNAIHPEAQRFMAERAGGTIVEVEGSHSVAVSHPDAVADLILKALS</sequence>
<evidence type="ECO:0000313" key="2">
    <source>
        <dbReference type="EMBL" id="TDO44643.1"/>
    </source>
</evidence>
<dbReference type="Proteomes" id="UP000295388">
    <property type="component" value="Unassembled WGS sequence"/>
</dbReference>
<dbReference type="OrthoDB" id="64996at2"/>
<dbReference type="GO" id="GO:0003824">
    <property type="term" value="F:catalytic activity"/>
    <property type="evidence" value="ECO:0007669"/>
    <property type="project" value="UniProtKB-ARBA"/>
</dbReference>
<evidence type="ECO:0000313" key="3">
    <source>
        <dbReference type="Proteomes" id="UP000295388"/>
    </source>
</evidence>
<name>A0A4R6K5L8_9ACTN</name>
<keyword evidence="3" id="KW-1185">Reference proteome</keyword>
<dbReference type="PANTHER" id="PTHR37017">
    <property type="entry name" value="AB HYDROLASE-1 DOMAIN-CONTAINING PROTEIN-RELATED"/>
    <property type="match status" value="1"/>
</dbReference>
<dbReference type="InterPro" id="IPR029058">
    <property type="entry name" value="AB_hydrolase_fold"/>
</dbReference>
<dbReference type="InterPro" id="IPR052897">
    <property type="entry name" value="Sec-Metab_Biosynth_Hydrolase"/>
</dbReference>
<dbReference type="RefSeq" id="WP_133803188.1">
    <property type="nucleotide sequence ID" value="NZ_SNWQ01000015.1"/>
</dbReference>
<dbReference type="AlphaFoldDB" id="A0A4R6K5L8"/>
<organism evidence="2 3">
    <name type="scientific">Kribbella caucasensis</name>
    <dbReference type="NCBI Taxonomy" id="2512215"/>
    <lineage>
        <taxon>Bacteria</taxon>
        <taxon>Bacillati</taxon>
        <taxon>Actinomycetota</taxon>
        <taxon>Actinomycetes</taxon>
        <taxon>Propionibacteriales</taxon>
        <taxon>Kribbellaceae</taxon>
        <taxon>Kribbella</taxon>
    </lineage>
</organism>
<dbReference type="PANTHER" id="PTHR37017:SF11">
    <property type="entry name" value="ESTERASE_LIPASE_THIOESTERASE DOMAIN-CONTAINING PROTEIN"/>
    <property type="match status" value="1"/>
</dbReference>
<feature type="domain" description="AB hydrolase-1" evidence="1">
    <location>
        <begin position="5"/>
        <end position="227"/>
    </location>
</feature>
<comment type="caution">
    <text evidence="2">The sequence shown here is derived from an EMBL/GenBank/DDBJ whole genome shotgun (WGS) entry which is preliminary data.</text>
</comment>
<dbReference type="Gene3D" id="3.40.50.1820">
    <property type="entry name" value="alpha/beta hydrolase"/>
    <property type="match status" value="1"/>
</dbReference>
<protein>
    <submittedName>
        <fullName evidence="2">Pimeloyl-ACP methyl ester carboxylesterase</fullName>
    </submittedName>
</protein>
<accession>A0A4R6K5L8</accession>